<feature type="compositionally biased region" description="Basic and acidic residues" evidence="1">
    <location>
        <begin position="214"/>
        <end position="232"/>
    </location>
</feature>
<keyword evidence="2" id="KW-1133">Transmembrane helix</keyword>
<dbReference type="Proteomes" id="UP000617628">
    <property type="component" value="Unassembled WGS sequence"/>
</dbReference>
<keyword evidence="2" id="KW-0472">Membrane</keyword>
<evidence type="ECO:0000256" key="2">
    <source>
        <dbReference type="SAM" id="Phobius"/>
    </source>
</evidence>
<dbReference type="PANTHER" id="PTHR31876">
    <property type="entry name" value="COV-LIKE PROTEIN 1"/>
    <property type="match status" value="1"/>
</dbReference>
<name>A0A934VTS1_9BACT</name>
<gene>
    <name evidence="3" type="ORF">JIN87_23145</name>
</gene>
<protein>
    <submittedName>
        <fullName evidence="3">DUF502 domain-containing protein</fullName>
    </submittedName>
</protein>
<feature type="region of interest" description="Disordered" evidence="1">
    <location>
        <begin position="213"/>
        <end position="232"/>
    </location>
</feature>
<dbReference type="PANTHER" id="PTHR31876:SF26">
    <property type="entry name" value="PROTEIN LIKE COV 2"/>
    <property type="match status" value="1"/>
</dbReference>
<organism evidence="3 4">
    <name type="scientific">Pelagicoccus mobilis</name>
    <dbReference type="NCBI Taxonomy" id="415221"/>
    <lineage>
        <taxon>Bacteria</taxon>
        <taxon>Pseudomonadati</taxon>
        <taxon>Verrucomicrobiota</taxon>
        <taxon>Opitutia</taxon>
        <taxon>Puniceicoccales</taxon>
        <taxon>Pelagicoccaceae</taxon>
        <taxon>Pelagicoccus</taxon>
    </lineage>
</organism>
<feature type="transmembrane region" description="Helical" evidence="2">
    <location>
        <begin position="12"/>
        <end position="30"/>
    </location>
</feature>
<dbReference type="EMBL" id="JAENIL010000058">
    <property type="protein sequence ID" value="MBK1879799.1"/>
    <property type="molecule type" value="Genomic_DNA"/>
</dbReference>
<proteinExistence type="predicted"/>
<dbReference type="Pfam" id="PF04367">
    <property type="entry name" value="DUF502"/>
    <property type="match status" value="1"/>
</dbReference>
<evidence type="ECO:0000256" key="1">
    <source>
        <dbReference type="SAM" id="MobiDB-lite"/>
    </source>
</evidence>
<keyword evidence="4" id="KW-1185">Reference proteome</keyword>
<sequence length="232" mass="25705">MFAKLRKSFFSGLVLLAPIGITFFVFNWLVVKVGGSVKEPILHLLFIPDDLISKEGLAMLWNTLATLIVVLCITLLGFFSRYFIAKYLFAIGERFLNNVPIINTVYTSVKQIVDTFSSQNRAVFQKVVLVEFPKQGCKAIGFLTGNAKGEIQHKTDEPLFNVFVPTTPNPTSGFLVMMRQEDVQILDMTVGQGMKLIISGGAVAPIYPPVEESLEIKSPNESKEKTQPQDAG</sequence>
<dbReference type="AlphaFoldDB" id="A0A934VTS1"/>
<keyword evidence="2" id="KW-0812">Transmembrane</keyword>
<accession>A0A934VTS1</accession>
<dbReference type="RefSeq" id="WP_200358022.1">
    <property type="nucleotide sequence ID" value="NZ_JAENIL010000058.1"/>
</dbReference>
<feature type="transmembrane region" description="Helical" evidence="2">
    <location>
        <begin position="58"/>
        <end position="79"/>
    </location>
</feature>
<dbReference type="InterPro" id="IPR007462">
    <property type="entry name" value="COV1-like"/>
</dbReference>
<comment type="caution">
    <text evidence="3">The sequence shown here is derived from an EMBL/GenBank/DDBJ whole genome shotgun (WGS) entry which is preliminary data.</text>
</comment>
<evidence type="ECO:0000313" key="4">
    <source>
        <dbReference type="Proteomes" id="UP000617628"/>
    </source>
</evidence>
<evidence type="ECO:0000313" key="3">
    <source>
        <dbReference type="EMBL" id="MBK1879799.1"/>
    </source>
</evidence>
<reference evidence="3" key="1">
    <citation type="submission" date="2021-01" db="EMBL/GenBank/DDBJ databases">
        <title>Modified the classification status of verrucomicrobia.</title>
        <authorList>
            <person name="Feng X."/>
        </authorList>
    </citation>
    <scope>NUCLEOTIDE SEQUENCE</scope>
    <source>
        <strain evidence="3">KCTC 13126</strain>
    </source>
</reference>